<keyword evidence="2" id="KW-0560">Oxidoreductase</keyword>
<keyword evidence="3" id="KW-0786">Thiamine pyrophosphate</keyword>
<dbReference type="Gene3D" id="3.40.50.920">
    <property type="match status" value="1"/>
</dbReference>
<comment type="caution">
    <text evidence="6">The sequence shown here is derived from an EMBL/GenBank/DDBJ whole genome shotgun (WGS) entry which is preliminary data.</text>
</comment>
<reference evidence="6 7" key="1">
    <citation type="submission" date="2020-09" db="EMBL/GenBank/DDBJ databases">
        <title>novel species in genus Nocardioides.</title>
        <authorList>
            <person name="Zhang G."/>
        </authorList>
    </citation>
    <scope>NUCLEOTIDE SEQUENCE [LARGE SCALE GENOMIC DNA]</scope>
    <source>
        <strain evidence="6 7">KCTC 39551</strain>
    </source>
</reference>
<accession>A0ABR8N7T3</accession>
<dbReference type="InterPro" id="IPR033248">
    <property type="entry name" value="Transketolase_C"/>
</dbReference>
<comment type="cofactor">
    <cofactor evidence="1">
        <name>thiamine diphosphate</name>
        <dbReference type="ChEBI" id="CHEBI:58937"/>
    </cofactor>
</comment>
<dbReference type="InterPro" id="IPR009014">
    <property type="entry name" value="Transketo_C/PFOR_II"/>
</dbReference>
<protein>
    <submittedName>
        <fullName evidence="6">Alpha-ketoacid dehydrogenase subunit beta</fullName>
    </submittedName>
</protein>
<name>A0ABR8N7T3_9ACTN</name>
<dbReference type="Gene3D" id="3.40.50.970">
    <property type="match status" value="1"/>
</dbReference>
<dbReference type="Pfam" id="PF02779">
    <property type="entry name" value="Transket_pyr"/>
    <property type="match status" value="1"/>
</dbReference>
<feature type="region of interest" description="Disordered" evidence="4">
    <location>
        <begin position="1"/>
        <end position="24"/>
    </location>
</feature>
<dbReference type="CDD" id="cd07036">
    <property type="entry name" value="TPP_PYR_E1-PDHc-beta_like"/>
    <property type="match status" value="1"/>
</dbReference>
<dbReference type="Pfam" id="PF02780">
    <property type="entry name" value="Transketolase_C"/>
    <property type="match status" value="1"/>
</dbReference>
<dbReference type="Proteomes" id="UP000618818">
    <property type="component" value="Unassembled WGS sequence"/>
</dbReference>
<dbReference type="SUPFAM" id="SSF52518">
    <property type="entry name" value="Thiamin diphosphate-binding fold (THDP-binding)"/>
    <property type="match status" value="1"/>
</dbReference>
<evidence type="ECO:0000256" key="2">
    <source>
        <dbReference type="ARBA" id="ARBA00023002"/>
    </source>
</evidence>
<sequence length="357" mass="38927">MCAWPWSAPKPAFTPSPPTHSQPYTQQKGWSGMATLKFAEAIRAAIDHELEADPSVVVMGEEVGPLGGVFTVTRGLIDKYGPDRIMDSPISEGALAGFAAGAATEGMRPVVEIMFSDFVMLAMDQLINFAAKIHYMSNGQFSVPMVVRLPGGAGTNHGPQHSQSLESWFAQTPGLVVAMPSTPSDAYWMMRESIRMDDPVMFFENKSLYFRINEEIDFDEGLRGVRAAVRREGTDLTVVSAGRMVHSCLEAADMLAESGYSVDVIDMRYLWPLDLETVAASVKKTSKLAVVYEAVEYGGWGSEIASWAAKDLFIHLDGPVHRVGTHRVPIPVGVPLEEAIVPTPAVIHQSLLELAKF</sequence>
<keyword evidence="7" id="KW-1185">Reference proteome</keyword>
<feature type="domain" description="Transketolase-like pyrimidine-binding" evidence="5">
    <location>
        <begin position="36"/>
        <end position="211"/>
    </location>
</feature>
<dbReference type="InterPro" id="IPR029061">
    <property type="entry name" value="THDP-binding"/>
</dbReference>
<dbReference type="PANTHER" id="PTHR43257">
    <property type="entry name" value="PYRUVATE DEHYDROGENASE E1 COMPONENT BETA SUBUNIT"/>
    <property type="match status" value="1"/>
</dbReference>
<evidence type="ECO:0000256" key="3">
    <source>
        <dbReference type="ARBA" id="ARBA00023052"/>
    </source>
</evidence>
<dbReference type="InterPro" id="IPR005475">
    <property type="entry name" value="Transketolase-like_Pyr-bd"/>
</dbReference>
<evidence type="ECO:0000256" key="4">
    <source>
        <dbReference type="SAM" id="MobiDB-lite"/>
    </source>
</evidence>
<proteinExistence type="predicted"/>
<dbReference type="SUPFAM" id="SSF52922">
    <property type="entry name" value="TK C-terminal domain-like"/>
    <property type="match status" value="1"/>
</dbReference>
<dbReference type="RefSeq" id="WP_191194009.1">
    <property type="nucleotide sequence ID" value="NZ_JACXYZ010000001.1"/>
</dbReference>
<evidence type="ECO:0000313" key="7">
    <source>
        <dbReference type="Proteomes" id="UP000618818"/>
    </source>
</evidence>
<gene>
    <name evidence="6" type="ORF">IEZ26_06280</name>
</gene>
<dbReference type="EMBL" id="JACXYZ010000001">
    <property type="protein sequence ID" value="MBD3924221.1"/>
    <property type="molecule type" value="Genomic_DNA"/>
</dbReference>
<dbReference type="SMART" id="SM00861">
    <property type="entry name" value="Transket_pyr"/>
    <property type="match status" value="1"/>
</dbReference>
<evidence type="ECO:0000256" key="1">
    <source>
        <dbReference type="ARBA" id="ARBA00001964"/>
    </source>
</evidence>
<evidence type="ECO:0000313" key="6">
    <source>
        <dbReference type="EMBL" id="MBD3924221.1"/>
    </source>
</evidence>
<dbReference type="NCBIfam" id="NF006667">
    <property type="entry name" value="PRK09212.1"/>
    <property type="match status" value="1"/>
</dbReference>
<dbReference type="PANTHER" id="PTHR43257:SF2">
    <property type="entry name" value="PYRUVATE DEHYDROGENASE E1 COMPONENT SUBUNIT BETA"/>
    <property type="match status" value="1"/>
</dbReference>
<organism evidence="6 7">
    <name type="scientific">Nocardioides cavernae</name>
    <dbReference type="NCBI Taxonomy" id="1921566"/>
    <lineage>
        <taxon>Bacteria</taxon>
        <taxon>Bacillati</taxon>
        <taxon>Actinomycetota</taxon>
        <taxon>Actinomycetes</taxon>
        <taxon>Propionibacteriales</taxon>
        <taxon>Nocardioidaceae</taxon>
        <taxon>Nocardioides</taxon>
    </lineage>
</organism>
<evidence type="ECO:0000259" key="5">
    <source>
        <dbReference type="SMART" id="SM00861"/>
    </source>
</evidence>